<reference evidence="3" key="1">
    <citation type="journal article" date="2014" name="Science">
        <title>Ancient hybridizations among the ancestral genomes of bread wheat.</title>
        <authorList>
            <consortium name="International Wheat Genome Sequencing Consortium,"/>
            <person name="Marcussen T."/>
            <person name="Sandve S.R."/>
            <person name="Heier L."/>
            <person name="Spannagl M."/>
            <person name="Pfeifer M."/>
            <person name="Jakobsen K.S."/>
            <person name="Wulff B.B."/>
            <person name="Steuernagel B."/>
            <person name="Mayer K.F."/>
            <person name="Olsen O.A."/>
        </authorList>
    </citation>
    <scope>NUCLEOTIDE SEQUENCE [LARGE SCALE GENOMIC DNA]</scope>
    <source>
        <strain evidence="3">cv. AL8/78</strain>
    </source>
</reference>
<feature type="region of interest" description="Disordered" evidence="1">
    <location>
        <begin position="35"/>
        <end position="61"/>
    </location>
</feature>
<evidence type="ECO:0000313" key="2">
    <source>
        <dbReference type="EnsemblPlants" id="AET5Gv20209200.21"/>
    </source>
</evidence>
<reference evidence="3" key="2">
    <citation type="journal article" date="2017" name="Nat. Plants">
        <title>The Aegilops tauschii genome reveals multiple impacts of transposons.</title>
        <authorList>
            <person name="Zhao G."/>
            <person name="Zou C."/>
            <person name="Li K."/>
            <person name="Wang K."/>
            <person name="Li T."/>
            <person name="Gao L."/>
            <person name="Zhang X."/>
            <person name="Wang H."/>
            <person name="Yang Z."/>
            <person name="Liu X."/>
            <person name="Jiang W."/>
            <person name="Mao L."/>
            <person name="Kong X."/>
            <person name="Jiao Y."/>
            <person name="Jia J."/>
        </authorList>
    </citation>
    <scope>NUCLEOTIDE SEQUENCE [LARGE SCALE GENOMIC DNA]</scope>
    <source>
        <strain evidence="3">cv. AL8/78</strain>
    </source>
</reference>
<evidence type="ECO:0000313" key="3">
    <source>
        <dbReference type="Proteomes" id="UP000015105"/>
    </source>
</evidence>
<dbReference type="AlphaFoldDB" id="A0A453JVE5"/>
<name>A0A453JVE5_AEGTS</name>
<dbReference type="EnsemblPlants" id="AET5Gv20209200.21">
    <property type="protein sequence ID" value="AET5Gv20209200.21"/>
    <property type="gene ID" value="AET5Gv20209200"/>
</dbReference>
<evidence type="ECO:0000256" key="1">
    <source>
        <dbReference type="SAM" id="MobiDB-lite"/>
    </source>
</evidence>
<reference evidence="2" key="3">
    <citation type="journal article" date="2017" name="Nature">
        <title>Genome sequence of the progenitor of the wheat D genome Aegilops tauschii.</title>
        <authorList>
            <person name="Luo M.C."/>
            <person name="Gu Y.Q."/>
            <person name="Puiu D."/>
            <person name="Wang H."/>
            <person name="Twardziok S.O."/>
            <person name="Deal K.R."/>
            <person name="Huo N."/>
            <person name="Zhu T."/>
            <person name="Wang L."/>
            <person name="Wang Y."/>
            <person name="McGuire P.E."/>
            <person name="Liu S."/>
            <person name="Long H."/>
            <person name="Ramasamy R.K."/>
            <person name="Rodriguez J.C."/>
            <person name="Van S.L."/>
            <person name="Yuan L."/>
            <person name="Wang Z."/>
            <person name="Xia Z."/>
            <person name="Xiao L."/>
            <person name="Anderson O.D."/>
            <person name="Ouyang S."/>
            <person name="Liang Y."/>
            <person name="Zimin A.V."/>
            <person name="Pertea G."/>
            <person name="Qi P."/>
            <person name="Bennetzen J.L."/>
            <person name="Dai X."/>
            <person name="Dawson M.W."/>
            <person name="Muller H.G."/>
            <person name="Kugler K."/>
            <person name="Rivarola-Duarte L."/>
            <person name="Spannagl M."/>
            <person name="Mayer K.F.X."/>
            <person name="Lu F.H."/>
            <person name="Bevan M.W."/>
            <person name="Leroy P."/>
            <person name="Li P."/>
            <person name="You F.M."/>
            <person name="Sun Q."/>
            <person name="Liu Z."/>
            <person name="Lyons E."/>
            <person name="Wicker T."/>
            <person name="Salzberg S.L."/>
            <person name="Devos K.M."/>
            <person name="Dvorak J."/>
        </authorList>
    </citation>
    <scope>NUCLEOTIDE SEQUENCE [LARGE SCALE GENOMIC DNA]</scope>
    <source>
        <strain evidence="2">cv. AL8/78</strain>
    </source>
</reference>
<sequence length="61" mass="6797">SDAKPITLTIEDQDYMGDIEMLKLYLDKGEDDREARLLEGHPQSGNKLDDLSDTCADSDVP</sequence>
<protein>
    <submittedName>
        <fullName evidence="2">Uncharacterized protein</fullName>
    </submittedName>
</protein>
<keyword evidence="3" id="KW-1185">Reference proteome</keyword>
<reference evidence="2" key="5">
    <citation type="journal article" date="2021" name="G3 (Bethesda)">
        <title>Aegilops tauschii genome assembly Aet v5.0 features greater sequence contiguity and improved annotation.</title>
        <authorList>
            <person name="Wang L."/>
            <person name="Zhu T."/>
            <person name="Rodriguez J.C."/>
            <person name="Deal K.R."/>
            <person name="Dubcovsky J."/>
            <person name="McGuire P.E."/>
            <person name="Lux T."/>
            <person name="Spannagl M."/>
            <person name="Mayer K.F.X."/>
            <person name="Baldrich P."/>
            <person name="Meyers B.C."/>
            <person name="Huo N."/>
            <person name="Gu Y.Q."/>
            <person name="Zhou H."/>
            <person name="Devos K.M."/>
            <person name="Bennetzen J.L."/>
            <person name="Unver T."/>
            <person name="Budak H."/>
            <person name="Gulick P.J."/>
            <person name="Galiba G."/>
            <person name="Kalapos B."/>
            <person name="Nelson D.R."/>
            <person name="Li P."/>
            <person name="You F.M."/>
            <person name="Luo M.C."/>
            <person name="Dvorak J."/>
        </authorList>
    </citation>
    <scope>NUCLEOTIDE SEQUENCE [LARGE SCALE GENOMIC DNA]</scope>
    <source>
        <strain evidence="2">cv. AL8/78</strain>
    </source>
</reference>
<proteinExistence type="predicted"/>
<organism evidence="2 3">
    <name type="scientific">Aegilops tauschii subsp. strangulata</name>
    <name type="common">Goatgrass</name>
    <dbReference type="NCBI Taxonomy" id="200361"/>
    <lineage>
        <taxon>Eukaryota</taxon>
        <taxon>Viridiplantae</taxon>
        <taxon>Streptophyta</taxon>
        <taxon>Embryophyta</taxon>
        <taxon>Tracheophyta</taxon>
        <taxon>Spermatophyta</taxon>
        <taxon>Magnoliopsida</taxon>
        <taxon>Liliopsida</taxon>
        <taxon>Poales</taxon>
        <taxon>Poaceae</taxon>
        <taxon>BOP clade</taxon>
        <taxon>Pooideae</taxon>
        <taxon>Triticodae</taxon>
        <taxon>Triticeae</taxon>
        <taxon>Triticinae</taxon>
        <taxon>Aegilops</taxon>
    </lineage>
</organism>
<accession>A0A453JVE5</accession>
<dbReference type="Proteomes" id="UP000015105">
    <property type="component" value="Chromosome 5D"/>
</dbReference>
<reference evidence="2" key="4">
    <citation type="submission" date="2019-03" db="UniProtKB">
        <authorList>
            <consortium name="EnsemblPlants"/>
        </authorList>
    </citation>
    <scope>IDENTIFICATION</scope>
</reference>
<dbReference type="Gramene" id="AET5Gv20209200.21">
    <property type="protein sequence ID" value="AET5Gv20209200.21"/>
    <property type="gene ID" value="AET5Gv20209200"/>
</dbReference>